<accession>A0A397JN57</accession>
<keyword evidence="1" id="KW-1133">Transmembrane helix</keyword>
<keyword evidence="4" id="KW-1185">Reference proteome</keyword>
<comment type="caution">
    <text evidence="3">The sequence shown here is derived from an EMBL/GenBank/DDBJ whole genome shotgun (WGS) entry which is preliminary data.</text>
</comment>
<feature type="signal peptide" evidence="2">
    <location>
        <begin position="1"/>
        <end position="20"/>
    </location>
</feature>
<organism evidence="3 4">
    <name type="scientific">Diversispora epigaea</name>
    <dbReference type="NCBI Taxonomy" id="1348612"/>
    <lineage>
        <taxon>Eukaryota</taxon>
        <taxon>Fungi</taxon>
        <taxon>Fungi incertae sedis</taxon>
        <taxon>Mucoromycota</taxon>
        <taxon>Glomeromycotina</taxon>
        <taxon>Glomeromycetes</taxon>
        <taxon>Diversisporales</taxon>
        <taxon>Diversisporaceae</taxon>
        <taxon>Diversispora</taxon>
    </lineage>
</organism>
<proteinExistence type="predicted"/>
<evidence type="ECO:0000256" key="1">
    <source>
        <dbReference type="SAM" id="Phobius"/>
    </source>
</evidence>
<feature type="transmembrane region" description="Helical" evidence="1">
    <location>
        <begin position="98"/>
        <end position="117"/>
    </location>
</feature>
<evidence type="ECO:0000256" key="2">
    <source>
        <dbReference type="SAM" id="SignalP"/>
    </source>
</evidence>
<reference evidence="3 4" key="1">
    <citation type="submission" date="2018-08" db="EMBL/GenBank/DDBJ databases">
        <title>Genome and evolution of the arbuscular mycorrhizal fungus Diversispora epigaea (formerly Glomus versiforme) and its bacterial endosymbionts.</title>
        <authorList>
            <person name="Sun X."/>
            <person name="Fei Z."/>
            <person name="Harrison M."/>
        </authorList>
    </citation>
    <scope>NUCLEOTIDE SEQUENCE [LARGE SCALE GENOMIC DNA]</scope>
    <source>
        <strain evidence="3 4">IT104</strain>
    </source>
</reference>
<keyword evidence="2" id="KW-0732">Signal</keyword>
<gene>
    <name evidence="3" type="ORF">Glove_10g22</name>
</gene>
<feature type="transmembrane region" description="Helical" evidence="1">
    <location>
        <begin position="144"/>
        <end position="162"/>
    </location>
</feature>
<dbReference type="EMBL" id="PQFF01000008">
    <property type="protein sequence ID" value="RHZ89795.1"/>
    <property type="molecule type" value="Genomic_DNA"/>
</dbReference>
<evidence type="ECO:0000313" key="3">
    <source>
        <dbReference type="EMBL" id="RHZ89795.1"/>
    </source>
</evidence>
<protein>
    <recommendedName>
        <fullName evidence="5">G-protein coupled receptors family 1 profile domain-containing protein</fullName>
    </recommendedName>
</protein>
<feature type="chain" id="PRO_5017418323" description="G-protein coupled receptors family 1 profile domain-containing protein" evidence="2">
    <location>
        <begin position="21"/>
        <end position="324"/>
    </location>
</feature>
<sequence length="324" mass="37963">MKDLFYILFILLLFLRYSQAAASIILTSFNHMDYEYSQVDKVRLNKLPKIFQISGISYYVVTSLNLIGSFIVIYSCIFRLNLRKDKGKTAYMALKVPMYFAFAELLSLSIYLIYVSIKWKMAKKNEKITCSKYLLDNVQCGVKMIYIFLAVCIAILTWLRVCRGLNIDLGKYDYKLLMIIIVIPTIYTILRVKIYGISMECDDSRTKIWSIENLIEISLFLIICLYCYICILYEIKKTQAMTEIILDNDQIRKSMRQRVYRKVSGYILIFVIQSIVIIVLNVTFIFKITGPWVVFTFNIFTNFSGIGNFFQYIINEGWTNKSLK</sequence>
<evidence type="ECO:0008006" key="5">
    <source>
        <dbReference type="Google" id="ProtNLM"/>
    </source>
</evidence>
<dbReference type="AlphaFoldDB" id="A0A397JN57"/>
<feature type="transmembrane region" description="Helical" evidence="1">
    <location>
        <begin position="292"/>
        <end position="314"/>
    </location>
</feature>
<name>A0A397JN57_9GLOM</name>
<feature type="transmembrane region" description="Helical" evidence="1">
    <location>
        <begin position="214"/>
        <end position="233"/>
    </location>
</feature>
<feature type="transmembrane region" description="Helical" evidence="1">
    <location>
        <begin position="263"/>
        <end position="286"/>
    </location>
</feature>
<evidence type="ECO:0000313" key="4">
    <source>
        <dbReference type="Proteomes" id="UP000266861"/>
    </source>
</evidence>
<feature type="transmembrane region" description="Helical" evidence="1">
    <location>
        <begin position="56"/>
        <end position="77"/>
    </location>
</feature>
<keyword evidence="1" id="KW-0812">Transmembrane</keyword>
<dbReference type="Proteomes" id="UP000266861">
    <property type="component" value="Unassembled WGS sequence"/>
</dbReference>
<keyword evidence="1" id="KW-0472">Membrane</keyword>
<feature type="transmembrane region" description="Helical" evidence="1">
    <location>
        <begin position="174"/>
        <end position="194"/>
    </location>
</feature>